<name>A0A9X2CGZ5_9GAMM</name>
<evidence type="ECO:0000256" key="1">
    <source>
        <dbReference type="ARBA" id="ARBA00004162"/>
    </source>
</evidence>
<keyword evidence="6 7" id="KW-0472">Membrane</keyword>
<evidence type="ECO:0000313" key="11">
    <source>
        <dbReference type="Proteomes" id="UP001139333"/>
    </source>
</evidence>
<evidence type="ECO:0000256" key="5">
    <source>
        <dbReference type="ARBA" id="ARBA00022989"/>
    </source>
</evidence>
<dbReference type="SUPFAM" id="SSF89069">
    <property type="entry name" value="N-terminal, cytoplasmic domain of anti-sigmaE factor RseA"/>
    <property type="match status" value="1"/>
</dbReference>
<dbReference type="EMBL" id="JAKIKP010000001">
    <property type="protein sequence ID" value="MCL1141422.1"/>
    <property type="molecule type" value="Genomic_DNA"/>
</dbReference>
<dbReference type="InterPro" id="IPR026279">
    <property type="entry name" value="RseA"/>
</dbReference>
<dbReference type="AlphaFoldDB" id="A0A9X2CGZ5"/>
<dbReference type="PANTHER" id="PTHR38104:SF1">
    <property type="entry name" value="ANTI-SIGMA-E FACTOR RSEA"/>
    <property type="match status" value="1"/>
</dbReference>
<dbReference type="RefSeq" id="WP_248994103.1">
    <property type="nucleotide sequence ID" value="NZ_JAKIKP010000001.1"/>
</dbReference>
<dbReference type="CDD" id="cd16328">
    <property type="entry name" value="RseA_N"/>
    <property type="match status" value="1"/>
</dbReference>
<dbReference type="InterPro" id="IPR005573">
    <property type="entry name" value="Anti-sigma_E_RseA_C"/>
</dbReference>
<dbReference type="Gene3D" id="1.10.10.880">
    <property type="entry name" value="Anti sigma-E protein RseA, N-terminal domain"/>
    <property type="match status" value="1"/>
</dbReference>
<dbReference type="InterPro" id="IPR052383">
    <property type="entry name" value="Anti-sigma-E_RseA-like"/>
</dbReference>
<evidence type="ECO:0000256" key="2">
    <source>
        <dbReference type="ARBA" id="ARBA00005837"/>
    </source>
</evidence>
<dbReference type="Pfam" id="PF03872">
    <property type="entry name" value="RseA_N"/>
    <property type="match status" value="1"/>
</dbReference>
<keyword evidence="4" id="KW-0812">Transmembrane</keyword>
<sequence>MVKSSQEWVSAAVDGEVNEQELAQLCADADSHEQWQRYHMIGDTMRGELPESIDLDITANIAAALELEPTIIAPQAIAPQENDEQKQSNLDSKPSNVVSLFKQVGQYAIAASVALVAIVGVQSYNQEPDVESPLPVFNTRPLVGSVSPVSLQTGPVVKQQHDFTEEQVLEQRRRINAYIQDHMLQQRLNSGVQTEHTYTEDVNR</sequence>
<dbReference type="Pfam" id="PF03873">
    <property type="entry name" value="RseA_C"/>
    <property type="match status" value="1"/>
</dbReference>
<dbReference type="GO" id="GO:0016989">
    <property type="term" value="F:sigma factor antagonist activity"/>
    <property type="evidence" value="ECO:0007669"/>
    <property type="project" value="InterPro"/>
</dbReference>
<comment type="similarity">
    <text evidence="2 7">Belongs to the RseA family.</text>
</comment>
<evidence type="ECO:0000256" key="4">
    <source>
        <dbReference type="ARBA" id="ARBA00022692"/>
    </source>
</evidence>
<comment type="subunit">
    <text evidence="7">Interacts 1:1 with ECF RNA polymerase sigma-E (RpoE); this inhibits the interaction of sigma-E with the RNA polymerase catalytic core and leads to a decreased expression of sigma-E-regulated genes. Interacts with RseB.</text>
</comment>
<dbReference type="InterPro" id="IPR005572">
    <property type="entry name" value="Anti-sigma_E_RseA_N"/>
</dbReference>
<comment type="caution">
    <text evidence="10">The sequence shown here is derived from an EMBL/GenBank/DDBJ whole genome shotgun (WGS) entry which is preliminary data.</text>
</comment>
<keyword evidence="3 7" id="KW-1003">Cell membrane</keyword>
<evidence type="ECO:0000256" key="7">
    <source>
        <dbReference type="PIRNR" id="PIRNR016938"/>
    </source>
</evidence>
<keyword evidence="5" id="KW-1133">Transmembrane helix</keyword>
<dbReference type="Proteomes" id="UP001139333">
    <property type="component" value="Unassembled WGS sequence"/>
</dbReference>
<dbReference type="InterPro" id="IPR036147">
    <property type="entry name" value="Anti-sigma_E_RseA_N_sf"/>
</dbReference>
<reference evidence="10" key="1">
    <citation type="submission" date="2022-01" db="EMBL/GenBank/DDBJ databases">
        <title>Whole genome-based taxonomy of the Shewanellaceae.</title>
        <authorList>
            <person name="Martin-Rodriguez A.J."/>
        </authorList>
    </citation>
    <scope>NUCLEOTIDE SEQUENCE</scope>
    <source>
        <strain evidence="10">DSM 16422</strain>
    </source>
</reference>
<feature type="domain" description="Anti sigma-E protein RseA C-terminal" evidence="9">
    <location>
        <begin position="133"/>
        <end position="188"/>
    </location>
</feature>
<evidence type="ECO:0000313" key="10">
    <source>
        <dbReference type="EMBL" id="MCL1141422.1"/>
    </source>
</evidence>
<comment type="subcellular location">
    <subcellularLocation>
        <location evidence="7">Cell inner membrane</location>
    </subcellularLocation>
    <subcellularLocation>
        <location evidence="1">Cell membrane</location>
        <topology evidence="1">Single-pass membrane protein</topology>
    </subcellularLocation>
</comment>
<evidence type="ECO:0000256" key="3">
    <source>
        <dbReference type="ARBA" id="ARBA00022475"/>
    </source>
</evidence>
<accession>A0A9X2CGZ5</accession>
<evidence type="ECO:0000256" key="6">
    <source>
        <dbReference type="ARBA" id="ARBA00023136"/>
    </source>
</evidence>
<evidence type="ECO:0000259" key="9">
    <source>
        <dbReference type="Pfam" id="PF03873"/>
    </source>
</evidence>
<gene>
    <name evidence="10" type="ORF">L2672_01730</name>
</gene>
<dbReference type="PIRSF" id="PIRSF016938">
    <property type="entry name" value="RseA"/>
    <property type="match status" value="1"/>
</dbReference>
<dbReference type="PANTHER" id="PTHR38104">
    <property type="match status" value="1"/>
</dbReference>
<keyword evidence="7" id="KW-0997">Cell inner membrane</keyword>
<organism evidence="10 11">
    <name type="scientific">Shewanella gaetbuli</name>
    <dbReference type="NCBI Taxonomy" id="220752"/>
    <lineage>
        <taxon>Bacteria</taxon>
        <taxon>Pseudomonadati</taxon>
        <taxon>Pseudomonadota</taxon>
        <taxon>Gammaproteobacteria</taxon>
        <taxon>Alteromonadales</taxon>
        <taxon>Shewanellaceae</taxon>
        <taxon>Shewanella</taxon>
    </lineage>
</organism>
<protein>
    <recommendedName>
        <fullName evidence="7">Anti-sigma-E factor RseA</fullName>
    </recommendedName>
    <alternativeName>
        <fullName evidence="7">Regulator of SigE</fullName>
    </alternativeName>
    <alternativeName>
        <fullName evidence="7">Sigma-E anti-sigma factor RseA</fullName>
    </alternativeName>
    <alternativeName>
        <fullName evidence="7">Sigma-E factor negative regulatory protein</fullName>
    </alternativeName>
</protein>
<keyword evidence="11" id="KW-1185">Reference proteome</keyword>
<dbReference type="GO" id="GO:0005886">
    <property type="term" value="C:plasma membrane"/>
    <property type="evidence" value="ECO:0007669"/>
    <property type="project" value="UniProtKB-SubCell"/>
</dbReference>
<proteinExistence type="inferred from homology"/>
<comment type="function">
    <text evidence="7">An anti-sigma factor for extracytoplasmic function (ECF) sigma factor sigma-E (RpoE). ECF sigma factors are held in an inactive form by an anti-sigma factor until released by regulated intramembrane proteolysis (RIP). RIP occurs when an extracytoplasmic signal triggers a concerted proteolytic cascade to transmit information and elicit cellular responses. The membrane-spanning regulatory substrate protein is first cut periplasmically (site-1 protease, S1P, DegS), then within the membrane itself (site-2 protease, S2P, RseP), while cytoplasmic proteases finish degrading the anti-sigma factor, liberating sigma-E.</text>
</comment>
<feature type="domain" description="Anti sigma-E protein RseA N-terminal" evidence="8">
    <location>
        <begin position="6"/>
        <end position="82"/>
    </location>
</feature>
<evidence type="ECO:0000259" key="8">
    <source>
        <dbReference type="Pfam" id="PF03872"/>
    </source>
</evidence>